<dbReference type="Proteomes" id="UP000030475">
    <property type="component" value="Unassembled WGS sequence"/>
</dbReference>
<evidence type="ECO:0000313" key="3">
    <source>
        <dbReference type="Proteomes" id="UP000030475"/>
    </source>
</evidence>
<reference evidence="2 3" key="1">
    <citation type="submission" date="2014-08" db="EMBL/GenBank/DDBJ databases">
        <authorList>
            <person name="Bunnell A."/>
            <person name="Chain P.S."/>
            <person name="Chertkov O."/>
            <person name="Currie B.J."/>
            <person name="Daligault H.E."/>
            <person name="Davenport K.W."/>
            <person name="Davis C."/>
            <person name="Gleasner C.D."/>
            <person name="Johnson S.L."/>
            <person name="Kaestli M."/>
            <person name="Koren S."/>
            <person name="Kunde Y.A."/>
            <person name="Mayo M."/>
            <person name="McMurry K.K."/>
            <person name="Price E.P."/>
            <person name="Reitenga K.G."/>
            <person name="Robison R."/>
            <person name="Rosovitz M.J."/>
            <person name="Sarovich D.S."/>
            <person name="Teshima H."/>
        </authorList>
    </citation>
    <scope>NUCLEOTIDE SEQUENCE [LARGE SCALE GENOMIC DNA]</scope>
    <source>
        <strain evidence="2 3">MSHR44</strain>
    </source>
</reference>
<evidence type="ECO:0000256" key="1">
    <source>
        <dbReference type="SAM" id="MobiDB-lite"/>
    </source>
</evidence>
<feature type="compositionally biased region" description="Acidic residues" evidence="1">
    <location>
        <begin position="42"/>
        <end position="52"/>
    </location>
</feature>
<dbReference type="EMBL" id="JQIM01000010">
    <property type="protein sequence ID" value="KGX07580.1"/>
    <property type="molecule type" value="Genomic_DNA"/>
</dbReference>
<comment type="caution">
    <text evidence="2">The sequence shown here is derived from an EMBL/GenBank/DDBJ whole genome shotgun (WGS) entry which is preliminary data.</text>
</comment>
<evidence type="ECO:0000313" key="2">
    <source>
        <dbReference type="EMBL" id="KGX07580.1"/>
    </source>
</evidence>
<gene>
    <name evidence="2" type="ORF">Y036_3569</name>
</gene>
<dbReference type="AlphaFoldDB" id="A0AA40MC25"/>
<protein>
    <submittedName>
        <fullName evidence="2">Uncharacterized protein</fullName>
    </submittedName>
</protein>
<sequence length="92" mass="9645">MEVAGTIGARQKAGRAAEQPGEDRGSGGEKAGLQPRAADETPPNEEPNEEPDERPNAAGAAARRRGARARRRSKKGNDRWTAPAGAANMLLS</sequence>
<accession>A0AA40MC25</accession>
<name>A0AA40MC25_BURPE</name>
<feature type="compositionally biased region" description="Basic residues" evidence="1">
    <location>
        <begin position="62"/>
        <end position="74"/>
    </location>
</feature>
<dbReference type="RefSeq" id="WP_229657062.1">
    <property type="nucleotide sequence ID" value="NZ_KN323088.1"/>
</dbReference>
<proteinExistence type="predicted"/>
<organism evidence="2 3">
    <name type="scientific">Burkholderia pseudomallei</name>
    <name type="common">Pseudomonas pseudomallei</name>
    <dbReference type="NCBI Taxonomy" id="28450"/>
    <lineage>
        <taxon>Bacteria</taxon>
        <taxon>Pseudomonadati</taxon>
        <taxon>Pseudomonadota</taxon>
        <taxon>Betaproteobacteria</taxon>
        <taxon>Burkholderiales</taxon>
        <taxon>Burkholderiaceae</taxon>
        <taxon>Burkholderia</taxon>
        <taxon>pseudomallei group</taxon>
    </lineage>
</organism>
<feature type="region of interest" description="Disordered" evidence="1">
    <location>
        <begin position="1"/>
        <end position="92"/>
    </location>
</feature>